<reference evidence="2" key="3">
    <citation type="submission" date="2025-08" db="UniProtKB">
        <authorList>
            <consortium name="RefSeq"/>
        </authorList>
    </citation>
    <scope>IDENTIFICATION</scope>
    <source>
        <strain evidence="2">CBS 342.82</strain>
    </source>
</reference>
<evidence type="ECO:0000313" key="2">
    <source>
        <dbReference type="RefSeq" id="XP_033462233.1"/>
    </source>
</evidence>
<reference evidence="2" key="1">
    <citation type="submission" date="2020-01" db="EMBL/GenBank/DDBJ databases">
        <authorList>
            <consortium name="DOE Joint Genome Institute"/>
            <person name="Haridas S."/>
            <person name="Albert R."/>
            <person name="Binder M."/>
            <person name="Bloem J."/>
            <person name="Labutti K."/>
            <person name="Salamov A."/>
            <person name="Andreopoulos B."/>
            <person name="Baker S.E."/>
            <person name="Barry K."/>
            <person name="Bills G."/>
            <person name="Bluhm B.H."/>
            <person name="Cannon C."/>
            <person name="Castanera R."/>
            <person name="Culley D.E."/>
            <person name="Daum C."/>
            <person name="Ezra D."/>
            <person name="Gonzalez J.B."/>
            <person name="Henrissat B."/>
            <person name="Kuo A."/>
            <person name="Liang C."/>
            <person name="Lipzen A."/>
            <person name="Lutzoni F."/>
            <person name="Magnuson J."/>
            <person name="Mondo S."/>
            <person name="Nolan M."/>
            <person name="Ohm R."/>
            <person name="Pangilinan J."/>
            <person name="Park H.-J."/>
            <person name="Ramirez L."/>
            <person name="Alfaro M."/>
            <person name="Sun H."/>
            <person name="Tritt A."/>
            <person name="Yoshinaga Y."/>
            <person name="Zwiers L.-H."/>
            <person name="Turgeon B.G."/>
            <person name="Goodwin S.B."/>
            <person name="Spatafora J.W."/>
            <person name="Crous P.W."/>
            <person name="Grigoriev I.V."/>
        </authorList>
    </citation>
    <scope>NUCLEOTIDE SEQUENCE</scope>
    <source>
        <strain evidence="2">CBS 342.82</strain>
    </source>
</reference>
<reference evidence="2" key="2">
    <citation type="submission" date="2020-04" db="EMBL/GenBank/DDBJ databases">
        <authorList>
            <consortium name="NCBI Genome Project"/>
        </authorList>
    </citation>
    <scope>NUCLEOTIDE SEQUENCE</scope>
    <source>
        <strain evidence="2">CBS 342.82</strain>
    </source>
</reference>
<name>A0A6J3MEC0_9PEZI</name>
<dbReference type="RefSeq" id="XP_033462233.1">
    <property type="nucleotide sequence ID" value="XM_033599225.1"/>
</dbReference>
<accession>A0A6J3MEC0</accession>
<gene>
    <name evidence="2" type="ORF">K489DRAFT_151258</name>
</gene>
<keyword evidence="1" id="KW-1185">Reference proteome</keyword>
<dbReference type="GeneID" id="54357024"/>
<proteinExistence type="predicted"/>
<dbReference type="AlphaFoldDB" id="A0A6J3MEC0"/>
<protein>
    <submittedName>
        <fullName evidence="2">Uncharacterized protein</fullName>
    </submittedName>
</protein>
<dbReference type="Proteomes" id="UP000504637">
    <property type="component" value="Unplaced"/>
</dbReference>
<sequence>MSRAVACRSCSRERICWKPCCHYIIGGGEPREHTDRTEVVREVDGSGKAGMSWTEVRRRSVRTSLDVEGERDVDNGKECWVRKKKWHLHSMAMHRQAEGKRERECVCVRVCVYGACVCGWAQAADS</sequence>
<evidence type="ECO:0000313" key="1">
    <source>
        <dbReference type="Proteomes" id="UP000504637"/>
    </source>
</evidence>
<organism evidence="2">
    <name type="scientific">Dissoconium aciculare CBS 342.82</name>
    <dbReference type="NCBI Taxonomy" id="1314786"/>
    <lineage>
        <taxon>Eukaryota</taxon>
        <taxon>Fungi</taxon>
        <taxon>Dikarya</taxon>
        <taxon>Ascomycota</taxon>
        <taxon>Pezizomycotina</taxon>
        <taxon>Dothideomycetes</taxon>
        <taxon>Dothideomycetidae</taxon>
        <taxon>Mycosphaerellales</taxon>
        <taxon>Dissoconiaceae</taxon>
        <taxon>Dissoconium</taxon>
    </lineage>
</organism>